<dbReference type="NCBIfam" id="NF038029">
    <property type="entry name" value="LP_plasma"/>
    <property type="match status" value="1"/>
</dbReference>
<proteinExistence type="predicted"/>
<gene>
    <name evidence="1" type="ORF">C5T88_02830</name>
</gene>
<dbReference type="Proteomes" id="UP000239250">
    <property type="component" value="Chromosome"/>
</dbReference>
<sequence>MKKLLNILGAIGLTTIAPILVVACGTSANGGLSGNGGGTNKPSILLIDMSTPLAKMKLEPPKEEIDEYMKIYAISLQEKNEALSQMLDVEPDKNSEGYYFWKYLYISIEMMTNWYKTINQYFQYLSVFVYAKNIQTEEDIKLITDPNELKELSLIINTLSQYNDSTIESINLAIRELPNPSENDRNGFNNIKKSIEEFYSTPVTKYQSILNELIEE</sequence>
<dbReference type="AlphaFoldDB" id="A0A2S0NKE8"/>
<accession>A0A2S0NKE8</accession>
<evidence type="ECO:0000313" key="2">
    <source>
        <dbReference type="Proteomes" id="UP000239250"/>
    </source>
</evidence>
<name>A0A2S0NKE8_9MOLU</name>
<evidence type="ECO:0008006" key="3">
    <source>
        <dbReference type="Google" id="ProtNLM"/>
    </source>
</evidence>
<organism evidence="1 2">
    <name type="scientific">Williamsoniiplasma luminosum</name>
    <dbReference type="NCBI Taxonomy" id="214888"/>
    <lineage>
        <taxon>Bacteria</taxon>
        <taxon>Bacillati</taxon>
        <taxon>Mycoplasmatota</taxon>
        <taxon>Mollicutes</taxon>
        <taxon>Entomoplasmatales</taxon>
        <taxon>Williamsoniiplasma</taxon>
    </lineage>
</organism>
<dbReference type="RefSeq" id="WP_303662075.1">
    <property type="nucleotide sequence ID" value="NZ_CP027019.1"/>
</dbReference>
<evidence type="ECO:0000313" key="1">
    <source>
        <dbReference type="EMBL" id="AVP49487.1"/>
    </source>
</evidence>
<dbReference type="InterPro" id="IPR054816">
    <property type="entry name" value="Lipoprotein_mollicutes-type_CS"/>
</dbReference>
<dbReference type="EMBL" id="CP027019">
    <property type="protein sequence ID" value="AVP49487.1"/>
    <property type="molecule type" value="Genomic_DNA"/>
</dbReference>
<reference evidence="2" key="1">
    <citation type="submission" date="2018-02" db="EMBL/GenBank/DDBJ databases">
        <title>Firefly genomes illuminate parallel origins of bioluminescence in beetles.</title>
        <authorList>
            <person name="Fallon T.R."/>
            <person name="Lower S.E.S."/>
            <person name="Behringer M."/>
            <person name="Weng J.-K."/>
        </authorList>
    </citation>
    <scope>NUCLEOTIDE SEQUENCE [LARGE SCALE GENOMIC DNA]</scope>
</reference>
<protein>
    <recommendedName>
        <fullName evidence="3">Lipoprotein</fullName>
    </recommendedName>
</protein>
<dbReference type="PROSITE" id="PS51257">
    <property type="entry name" value="PROKAR_LIPOPROTEIN"/>
    <property type="match status" value="1"/>
</dbReference>